<dbReference type="OrthoDB" id="2018906at2759"/>
<organism evidence="4 5">
    <name type="scientific">Aaosphaeria arxii CBS 175.79</name>
    <dbReference type="NCBI Taxonomy" id="1450172"/>
    <lineage>
        <taxon>Eukaryota</taxon>
        <taxon>Fungi</taxon>
        <taxon>Dikarya</taxon>
        <taxon>Ascomycota</taxon>
        <taxon>Pezizomycotina</taxon>
        <taxon>Dothideomycetes</taxon>
        <taxon>Pleosporomycetidae</taxon>
        <taxon>Pleosporales</taxon>
        <taxon>Pleosporales incertae sedis</taxon>
        <taxon>Aaosphaeria</taxon>
    </lineage>
</organism>
<evidence type="ECO:0000256" key="1">
    <source>
        <dbReference type="SAM" id="SignalP"/>
    </source>
</evidence>
<dbReference type="InterPro" id="IPR010621">
    <property type="entry name" value="DUF1214"/>
</dbReference>
<dbReference type="Proteomes" id="UP000799778">
    <property type="component" value="Unassembled WGS sequence"/>
</dbReference>
<dbReference type="AlphaFoldDB" id="A0A6A5Y979"/>
<dbReference type="GeneID" id="54288907"/>
<evidence type="ECO:0000259" key="2">
    <source>
        <dbReference type="Pfam" id="PF06742"/>
    </source>
</evidence>
<dbReference type="Gene3D" id="2.60.120.600">
    <property type="entry name" value="Domain of unknown function DUF1214, C-terminal domain"/>
    <property type="match status" value="1"/>
</dbReference>
<evidence type="ECO:0000259" key="3">
    <source>
        <dbReference type="Pfam" id="PF06863"/>
    </source>
</evidence>
<feature type="domain" description="DUF1254" evidence="3">
    <location>
        <begin position="64"/>
        <end position="197"/>
    </location>
</feature>
<accession>A0A6A5Y979</accession>
<feature type="chain" id="PRO_5025657051" evidence="1">
    <location>
        <begin position="20"/>
        <end position="478"/>
    </location>
</feature>
<protein>
    <submittedName>
        <fullName evidence="4">DUF1254-domain-containing protein</fullName>
    </submittedName>
</protein>
<feature type="signal peptide" evidence="1">
    <location>
        <begin position="1"/>
        <end position="19"/>
    </location>
</feature>
<reference evidence="4" key="1">
    <citation type="journal article" date="2020" name="Stud. Mycol.">
        <title>101 Dothideomycetes genomes: a test case for predicting lifestyles and emergence of pathogens.</title>
        <authorList>
            <person name="Haridas S."/>
            <person name="Albert R."/>
            <person name="Binder M."/>
            <person name="Bloem J."/>
            <person name="Labutti K."/>
            <person name="Salamov A."/>
            <person name="Andreopoulos B."/>
            <person name="Baker S."/>
            <person name="Barry K."/>
            <person name="Bills G."/>
            <person name="Bluhm B."/>
            <person name="Cannon C."/>
            <person name="Castanera R."/>
            <person name="Culley D."/>
            <person name="Daum C."/>
            <person name="Ezra D."/>
            <person name="Gonzalez J."/>
            <person name="Henrissat B."/>
            <person name="Kuo A."/>
            <person name="Liang C."/>
            <person name="Lipzen A."/>
            <person name="Lutzoni F."/>
            <person name="Magnuson J."/>
            <person name="Mondo S."/>
            <person name="Nolan M."/>
            <person name="Ohm R."/>
            <person name="Pangilinan J."/>
            <person name="Park H.-J."/>
            <person name="Ramirez L."/>
            <person name="Alfaro M."/>
            <person name="Sun H."/>
            <person name="Tritt A."/>
            <person name="Yoshinaga Y."/>
            <person name="Zwiers L.-H."/>
            <person name="Turgeon B."/>
            <person name="Goodwin S."/>
            <person name="Spatafora J."/>
            <person name="Crous P."/>
            <person name="Grigoriev I."/>
        </authorList>
    </citation>
    <scope>NUCLEOTIDE SEQUENCE</scope>
    <source>
        <strain evidence="4">CBS 175.79</strain>
    </source>
</reference>
<keyword evidence="1" id="KW-0732">Signal</keyword>
<name>A0A6A5Y979_9PLEO</name>
<dbReference type="PANTHER" id="PTHR36509">
    <property type="entry name" value="BLL3101 PROTEIN"/>
    <property type="match status" value="1"/>
</dbReference>
<dbReference type="RefSeq" id="XP_033389493.1">
    <property type="nucleotide sequence ID" value="XM_033531510.1"/>
</dbReference>
<gene>
    <name evidence="4" type="ORF">BU24DRAFT_457159</name>
</gene>
<proteinExistence type="predicted"/>
<dbReference type="Pfam" id="PF06742">
    <property type="entry name" value="DUF1214"/>
    <property type="match status" value="1"/>
</dbReference>
<dbReference type="Gene3D" id="2.60.40.1610">
    <property type="entry name" value="Domain of unknown function DUF1254"/>
    <property type="match status" value="1"/>
</dbReference>
<dbReference type="EMBL" id="ML978066">
    <property type="protein sequence ID" value="KAF2021154.1"/>
    <property type="molecule type" value="Genomic_DNA"/>
</dbReference>
<dbReference type="InterPro" id="IPR037049">
    <property type="entry name" value="DUF1214_C_sf"/>
</dbReference>
<dbReference type="SUPFAM" id="SSF160935">
    <property type="entry name" value="VPA0735-like"/>
    <property type="match status" value="1"/>
</dbReference>
<keyword evidence="5" id="KW-1185">Reference proteome</keyword>
<evidence type="ECO:0000313" key="4">
    <source>
        <dbReference type="EMBL" id="KAF2021154.1"/>
    </source>
</evidence>
<evidence type="ECO:0000313" key="5">
    <source>
        <dbReference type="Proteomes" id="UP000799778"/>
    </source>
</evidence>
<dbReference type="InterPro" id="IPR037050">
    <property type="entry name" value="DUF1254_sf"/>
</dbReference>
<dbReference type="Pfam" id="PF06863">
    <property type="entry name" value="DUF1254"/>
    <property type="match status" value="1"/>
</dbReference>
<feature type="domain" description="DUF1214" evidence="2">
    <location>
        <begin position="366"/>
        <end position="457"/>
    </location>
</feature>
<dbReference type="InterPro" id="IPR010679">
    <property type="entry name" value="DUF1254"/>
</dbReference>
<sequence length="478" mass="53002">MKIHLVFVSLLSAVVYTQQVVIVPESQCRTSCHQNALAFAYTYGFPLYSFAKYVNPRYLNNETNSLYHSRKLAGADDTGFVRPNADTVYSVAFLDLSENDIEIQVPDFGERYWVWPFYDMYANDLANIGSITNSSAGKYLLRFDSENPGVVTEGLKGGYKAYLNLPTPYGITLPRILVEAGTDDIVAVNKLQDGFGMAVLPRFSPPVAPALNLSMFSRPEFVYTPGDNTLAEVVLRLTAELAPYNEPYVKQDRSWVRQTLLEAGIHYENNSFVQPPDTNLTTAVATANASNEALQITPGLTLRLGGNWTCRASRVLGAFGSFYTARYSTASRGYLALTSEQVTYPVNNDFVIGKDQAVLFTFSRKPEINKGGFWSLTVYNGEQYLVKNDLNRYALGDRSNLTFPDGTSYNEEDVDGPFNIIIQANDVPPPSNWTSNWLPAPDGGGEVKITLRFYGATDAMTNGDWEYPEVSVVNAIRG</sequence>
<dbReference type="PANTHER" id="PTHR36509:SF2">
    <property type="entry name" value="BLL3101 PROTEIN"/>
    <property type="match status" value="1"/>
</dbReference>